<dbReference type="EMBL" id="WIWJ01000042">
    <property type="protein sequence ID" value="MQT49016.1"/>
    <property type="molecule type" value="Genomic_DNA"/>
</dbReference>
<evidence type="ECO:0000313" key="2">
    <source>
        <dbReference type="Proteomes" id="UP000441404"/>
    </source>
</evidence>
<dbReference type="RefSeq" id="WP_153429888.1">
    <property type="nucleotide sequence ID" value="NZ_WIWJ01000042.1"/>
</dbReference>
<gene>
    <name evidence="1" type="ORF">GHO40_20125</name>
</gene>
<reference evidence="1 2" key="1">
    <citation type="submission" date="2019-10" db="EMBL/GenBank/DDBJ databases">
        <title>Evaluation of single-gene subtyping targets for Pseudomonas.</title>
        <authorList>
            <person name="Reichler S.J."/>
            <person name="Orsi R.H."/>
            <person name="Wiedmann M."/>
            <person name="Martin N.H."/>
            <person name="Murphy S.I."/>
        </authorList>
    </citation>
    <scope>NUCLEOTIDE SEQUENCE [LARGE SCALE GENOMIC DNA]</scope>
    <source>
        <strain evidence="1 2">FSL R10-3257</strain>
    </source>
</reference>
<accession>A0A7X1WCE7</accession>
<protein>
    <submittedName>
        <fullName evidence="1">Uncharacterized protein</fullName>
    </submittedName>
</protein>
<evidence type="ECO:0000313" key="1">
    <source>
        <dbReference type="EMBL" id="MQT49016.1"/>
    </source>
</evidence>
<dbReference type="Proteomes" id="UP000441404">
    <property type="component" value="Unassembled WGS sequence"/>
</dbReference>
<organism evidence="1 2">
    <name type="scientific">Pseudomonas helleri</name>
    <dbReference type="NCBI Taxonomy" id="1608996"/>
    <lineage>
        <taxon>Bacteria</taxon>
        <taxon>Pseudomonadati</taxon>
        <taxon>Pseudomonadota</taxon>
        <taxon>Gammaproteobacteria</taxon>
        <taxon>Pseudomonadales</taxon>
        <taxon>Pseudomonadaceae</taxon>
        <taxon>Pseudomonas</taxon>
    </lineage>
</organism>
<name>A0A7X1WCE7_9PSED</name>
<comment type="caution">
    <text evidence="1">The sequence shown here is derived from an EMBL/GenBank/DDBJ whole genome shotgun (WGS) entry which is preliminary data.</text>
</comment>
<dbReference type="AlphaFoldDB" id="A0A7X1WCE7"/>
<proteinExistence type="predicted"/>
<sequence length="135" mass="15498">MDAIKSILKTQFDTIVMTVDHPLRSLHKIIYKPSDFFENNRDRFEIFGFRKFAGDECFAGFNIILFGERADLILEERQCFSFESGADDNAEGFLIDTCSFSHEGSKTVIEIVEHELTASLGQRSKIVFKLEIFKS</sequence>